<gene>
    <name evidence="3" type="ORF">HCG48_13470</name>
</gene>
<accession>A0A6H1TYI0</accession>
<feature type="compositionally biased region" description="Basic and acidic residues" evidence="1">
    <location>
        <begin position="98"/>
        <end position="114"/>
    </location>
</feature>
<evidence type="ECO:0000313" key="4">
    <source>
        <dbReference type="Proteomes" id="UP000500857"/>
    </source>
</evidence>
<feature type="region of interest" description="Disordered" evidence="1">
    <location>
        <begin position="1"/>
        <end position="27"/>
    </location>
</feature>
<name>A0A6H1TYI0_9CYAN</name>
<protein>
    <recommendedName>
        <fullName evidence="5">SPOR domain-containing protein</fullName>
    </recommendedName>
</protein>
<dbReference type="Proteomes" id="UP000500857">
    <property type="component" value="Chromosome"/>
</dbReference>
<dbReference type="AlphaFoldDB" id="A0A6H1TYI0"/>
<dbReference type="KEGG" id="oxy:HCG48_13470"/>
<evidence type="ECO:0000256" key="2">
    <source>
        <dbReference type="SAM" id="Phobius"/>
    </source>
</evidence>
<feature type="region of interest" description="Disordered" evidence="1">
    <location>
        <begin position="211"/>
        <end position="236"/>
    </location>
</feature>
<keyword evidence="2" id="KW-1133">Transmembrane helix</keyword>
<feature type="compositionally biased region" description="Low complexity" evidence="1">
    <location>
        <begin position="314"/>
        <end position="334"/>
    </location>
</feature>
<feature type="compositionally biased region" description="Polar residues" evidence="1">
    <location>
        <begin position="1"/>
        <end position="12"/>
    </location>
</feature>
<evidence type="ECO:0000256" key="1">
    <source>
        <dbReference type="SAM" id="MobiDB-lite"/>
    </source>
</evidence>
<feature type="region of interest" description="Disordered" evidence="1">
    <location>
        <begin position="48"/>
        <end position="144"/>
    </location>
</feature>
<dbReference type="EMBL" id="CP051167">
    <property type="protein sequence ID" value="QIZ71465.1"/>
    <property type="molecule type" value="Genomic_DNA"/>
</dbReference>
<keyword evidence="4" id="KW-1185">Reference proteome</keyword>
<proteinExistence type="predicted"/>
<dbReference type="RefSeq" id="WP_168569617.1">
    <property type="nucleotide sequence ID" value="NZ_CP051167.1"/>
</dbReference>
<organism evidence="3 4">
    <name type="scientific">Oxynema aestuarii AP17</name>
    <dbReference type="NCBI Taxonomy" id="2064643"/>
    <lineage>
        <taxon>Bacteria</taxon>
        <taxon>Bacillati</taxon>
        <taxon>Cyanobacteriota</taxon>
        <taxon>Cyanophyceae</taxon>
        <taxon>Oscillatoriophycideae</taxon>
        <taxon>Oscillatoriales</taxon>
        <taxon>Oscillatoriaceae</taxon>
        <taxon>Oxynema</taxon>
        <taxon>Oxynema aestuarii</taxon>
    </lineage>
</organism>
<evidence type="ECO:0000313" key="3">
    <source>
        <dbReference type="EMBL" id="QIZ71465.1"/>
    </source>
</evidence>
<sequence>MGDNNGTNQLDQLESGAEYGGSGLNPTLQAVLNNLDVDLNEELTRYRREKRKQGVSETPATAAEPVELGRTPTPPAANGADTAELPEVGAVNPFAETNGDRTPARDLEASETKGTEAGSSAATPSEPKDYLESSQQLVQTLEEEERRKRASLAARRSRRSRDSLLSPLGVGSILLFLVAIGSLGYAVYNFSANQQARQSDETREDRVGQLLDSTADSGPSEAIEAQPSEVTPDLASREFVDLDLQRLGTLESESEAAPSPVATPTATPSPTPAAATSPPRESAGNGSEGLGDLSSTLIPPAVESPSPGSGNGISTATPTPVATASPTPAPSSTVSAASFPDFYYVLMEYKNDESLFKAREVVPDAYVREFPIGVRIQVAAFEDEASAKVMVEQMKEQGLAAQMYTP</sequence>
<feature type="compositionally biased region" description="Low complexity" evidence="1">
    <location>
        <begin position="255"/>
        <end position="283"/>
    </location>
</feature>
<keyword evidence="2" id="KW-0812">Transmembrane</keyword>
<feature type="region of interest" description="Disordered" evidence="1">
    <location>
        <begin position="251"/>
        <end position="334"/>
    </location>
</feature>
<evidence type="ECO:0008006" key="5">
    <source>
        <dbReference type="Google" id="ProtNLM"/>
    </source>
</evidence>
<reference evidence="3 4" key="1">
    <citation type="submission" date="2020-04" db="EMBL/GenBank/DDBJ databases">
        <authorList>
            <person name="Basu S."/>
            <person name="Maruthanayagam V."/>
            <person name="Chakraborty S."/>
            <person name="Pramanik A."/>
            <person name="Mukherjee J."/>
            <person name="Brink B."/>
        </authorList>
    </citation>
    <scope>NUCLEOTIDE SEQUENCE [LARGE SCALE GENOMIC DNA]</scope>
    <source>
        <strain evidence="3 4">AP17</strain>
    </source>
</reference>
<keyword evidence="2" id="KW-0472">Membrane</keyword>
<feature type="transmembrane region" description="Helical" evidence="2">
    <location>
        <begin position="164"/>
        <end position="188"/>
    </location>
</feature>